<name>A0ABY7EF37_MYAAR</name>
<protein>
    <submittedName>
        <fullName evidence="2">Uncharacterized protein</fullName>
    </submittedName>
</protein>
<feature type="compositionally biased region" description="Polar residues" evidence="1">
    <location>
        <begin position="498"/>
        <end position="514"/>
    </location>
</feature>
<feature type="region of interest" description="Disordered" evidence="1">
    <location>
        <begin position="143"/>
        <end position="169"/>
    </location>
</feature>
<feature type="compositionally biased region" description="Basic residues" evidence="1">
    <location>
        <begin position="56"/>
        <end position="68"/>
    </location>
</feature>
<evidence type="ECO:0000313" key="3">
    <source>
        <dbReference type="Proteomes" id="UP001164746"/>
    </source>
</evidence>
<evidence type="ECO:0000256" key="1">
    <source>
        <dbReference type="SAM" id="MobiDB-lite"/>
    </source>
</evidence>
<accession>A0ABY7EF37</accession>
<feature type="compositionally biased region" description="Acidic residues" evidence="1">
    <location>
        <begin position="475"/>
        <end position="486"/>
    </location>
</feature>
<feature type="compositionally biased region" description="Polar residues" evidence="1">
    <location>
        <begin position="42"/>
        <end position="55"/>
    </location>
</feature>
<dbReference type="EMBL" id="CP111017">
    <property type="protein sequence ID" value="WAR08632.1"/>
    <property type="molecule type" value="Genomic_DNA"/>
</dbReference>
<dbReference type="Proteomes" id="UP001164746">
    <property type="component" value="Chromosome 6"/>
</dbReference>
<feature type="region of interest" description="Disordered" evidence="1">
    <location>
        <begin position="470"/>
        <end position="514"/>
    </location>
</feature>
<feature type="compositionally biased region" description="Polar residues" evidence="1">
    <location>
        <begin position="146"/>
        <end position="159"/>
    </location>
</feature>
<sequence length="514" mass="57461">MLVVEYPVSLIVEGRRPASCAPVHNDTRKWLRTASAAPSVGGQRTRTAGATSPTKQRSRSAWMKHRREMTRSAPPERSSGAHNTSVPGRNASRQRRHPPSTMPSISIEDIYRTAERERLNYSSCSRRQNLAHAQSQTQFFRHEQSAFMSRPNTSVSREPNSGRRDATTPMSAWSEPIISRPNSDDEDIMAHHGTPLSVSISPVTRDCCEIIGPQLCYECRKNRIREVSRQRSDIYFPVLEPTEDHVTTAAICRKYLPELSEPEIETKIARGEIARPSMFRKQAKQLEFSDEEVDAKPKFTNKKVTIVDHNSVRSKSQTDLTRRQPNELFFTNIRDLNNKIVKGNVERNVGFSNAVKQVIKTTRTQHAVKNMYPAFVSPRKVVLLKETNYKTFFDPPLIAKEKQSSEPSFFAGSSGEYKLPDKLPDDLVFVDKDGNEVSASSAAGLTNRLAMVDEVPTAKVERVTIAPAGVGDLGCLEEGEEEEEEAPLQSDTDETVKVSETSESIGDPSDTISS</sequence>
<evidence type="ECO:0000313" key="2">
    <source>
        <dbReference type="EMBL" id="WAR08632.1"/>
    </source>
</evidence>
<organism evidence="2 3">
    <name type="scientific">Mya arenaria</name>
    <name type="common">Soft-shell clam</name>
    <dbReference type="NCBI Taxonomy" id="6604"/>
    <lineage>
        <taxon>Eukaryota</taxon>
        <taxon>Metazoa</taxon>
        <taxon>Spiralia</taxon>
        <taxon>Lophotrochozoa</taxon>
        <taxon>Mollusca</taxon>
        <taxon>Bivalvia</taxon>
        <taxon>Autobranchia</taxon>
        <taxon>Heteroconchia</taxon>
        <taxon>Euheterodonta</taxon>
        <taxon>Imparidentia</taxon>
        <taxon>Neoheterodontei</taxon>
        <taxon>Myida</taxon>
        <taxon>Myoidea</taxon>
        <taxon>Myidae</taxon>
        <taxon>Mya</taxon>
    </lineage>
</organism>
<proteinExistence type="predicted"/>
<reference evidence="2" key="1">
    <citation type="submission" date="2022-11" db="EMBL/GenBank/DDBJ databases">
        <title>Centuries of genome instability and evolution in soft-shell clam transmissible cancer (bioRxiv).</title>
        <authorList>
            <person name="Hart S.F.M."/>
            <person name="Yonemitsu M.A."/>
            <person name="Giersch R.M."/>
            <person name="Beal B.F."/>
            <person name="Arriagada G."/>
            <person name="Davis B.W."/>
            <person name="Ostrander E.A."/>
            <person name="Goff S.P."/>
            <person name="Metzger M.J."/>
        </authorList>
    </citation>
    <scope>NUCLEOTIDE SEQUENCE</scope>
    <source>
        <strain evidence="2">MELC-2E11</strain>
        <tissue evidence="2">Siphon/mantle</tissue>
    </source>
</reference>
<gene>
    <name evidence="2" type="ORF">MAR_018590</name>
</gene>
<feature type="region of interest" description="Disordered" evidence="1">
    <location>
        <begin position="33"/>
        <end position="109"/>
    </location>
</feature>
<keyword evidence="3" id="KW-1185">Reference proteome</keyword>